<organism evidence="4 5">
    <name type="scientific">Micromonospora siamensis</name>
    <dbReference type="NCBI Taxonomy" id="299152"/>
    <lineage>
        <taxon>Bacteria</taxon>
        <taxon>Bacillati</taxon>
        <taxon>Actinomycetota</taxon>
        <taxon>Actinomycetes</taxon>
        <taxon>Micromonosporales</taxon>
        <taxon>Micromonosporaceae</taxon>
        <taxon>Micromonospora</taxon>
    </lineage>
</organism>
<dbReference type="CDD" id="cd10917">
    <property type="entry name" value="CE4_NodB_like_6s_7s"/>
    <property type="match status" value="1"/>
</dbReference>
<accession>A0A1C5H0I1</accession>
<name>A0A1C5H0I1_9ACTN</name>
<evidence type="ECO:0000313" key="5">
    <source>
        <dbReference type="Proteomes" id="UP000198210"/>
    </source>
</evidence>
<dbReference type="Pfam" id="PF01522">
    <property type="entry name" value="Polysacc_deac_1"/>
    <property type="match status" value="1"/>
</dbReference>
<feature type="compositionally biased region" description="Pro residues" evidence="1">
    <location>
        <begin position="47"/>
        <end position="80"/>
    </location>
</feature>
<dbReference type="EMBL" id="LT607751">
    <property type="protein sequence ID" value="SCG39367.1"/>
    <property type="molecule type" value="Genomic_DNA"/>
</dbReference>
<dbReference type="AlphaFoldDB" id="A0A1C5H0I1"/>
<reference evidence="4 5" key="1">
    <citation type="submission" date="2016-06" db="EMBL/GenBank/DDBJ databases">
        <authorList>
            <person name="Kjaerup R.B."/>
            <person name="Dalgaard T.S."/>
            <person name="Juul-Madsen H.R."/>
        </authorList>
    </citation>
    <scope>NUCLEOTIDE SEQUENCE [LARGE SCALE GENOMIC DNA]</scope>
    <source>
        <strain evidence="4 5">DSM 45097</strain>
    </source>
</reference>
<dbReference type="PANTHER" id="PTHR10587">
    <property type="entry name" value="GLYCOSYL TRANSFERASE-RELATED"/>
    <property type="match status" value="1"/>
</dbReference>
<keyword evidence="5" id="KW-1185">Reference proteome</keyword>
<dbReference type="Gene3D" id="3.20.20.370">
    <property type="entry name" value="Glycoside hydrolase/deacetylase"/>
    <property type="match status" value="1"/>
</dbReference>
<keyword evidence="2" id="KW-0732">Signal</keyword>
<dbReference type="InterPro" id="IPR050248">
    <property type="entry name" value="Polysacc_deacetylase_ArnD"/>
</dbReference>
<evidence type="ECO:0000313" key="4">
    <source>
        <dbReference type="EMBL" id="SCG39367.1"/>
    </source>
</evidence>
<protein>
    <submittedName>
        <fullName evidence="4">Peptidoglycan/xylan/chitin deacetylase, PgdA/CDA1 family</fullName>
    </submittedName>
</protein>
<dbReference type="RefSeq" id="WP_088969247.1">
    <property type="nucleotide sequence ID" value="NZ_JBHLYF010000017.1"/>
</dbReference>
<evidence type="ECO:0000259" key="3">
    <source>
        <dbReference type="PROSITE" id="PS51677"/>
    </source>
</evidence>
<evidence type="ECO:0000256" key="1">
    <source>
        <dbReference type="SAM" id="MobiDB-lite"/>
    </source>
</evidence>
<dbReference type="PROSITE" id="PS51257">
    <property type="entry name" value="PROKAR_LIPOPROTEIN"/>
    <property type="match status" value="1"/>
</dbReference>
<gene>
    <name evidence="4" type="ORF">GA0074704_0813</name>
</gene>
<feature type="compositionally biased region" description="Low complexity" evidence="1">
    <location>
        <begin position="35"/>
        <end position="46"/>
    </location>
</feature>
<dbReference type="InterPro" id="IPR002509">
    <property type="entry name" value="NODB_dom"/>
</dbReference>
<feature type="domain" description="NodB homology" evidence="3">
    <location>
        <begin position="97"/>
        <end position="280"/>
    </location>
</feature>
<feature type="region of interest" description="Disordered" evidence="1">
    <location>
        <begin position="28"/>
        <end position="91"/>
    </location>
</feature>
<dbReference type="GO" id="GO:0016810">
    <property type="term" value="F:hydrolase activity, acting on carbon-nitrogen (but not peptide) bonds"/>
    <property type="evidence" value="ECO:0007669"/>
    <property type="project" value="InterPro"/>
</dbReference>
<feature type="chain" id="PRO_5008717162" evidence="2">
    <location>
        <begin position="22"/>
        <end position="281"/>
    </location>
</feature>
<dbReference type="SUPFAM" id="SSF88713">
    <property type="entry name" value="Glycoside hydrolase/deacetylase"/>
    <property type="match status" value="1"/>
</dbReference>
<proteinExistence type="predicted"/>
<evidence type="ECO:0000256" key="2">
    <source>
        <dbReference type="SAM" id="SignalP"/>
    </source>
</evidence>
<sequence>MTSRAVSAICLSLLLALSGCGDPVRRGVGSGAGGPAPAAPASGTPAPAGPEPTSRPKPEPTPSGPPRPVRSTPPPPPKLRPLPKKLPAGLRRGTGVRAVALTFDDGPSPAWTPQLLDQLRAAHVTATFCVVGVQVKRHPQLVARIVREGHQLCNHSWRHDMDLGRRPLAEVRADLVRTNRAIQAAAPGAKVPFFRQPGGRWTGEEIAVARQLGMKPLHWSVDPQDWARPTPPVITKRVTTTVGPGAVVLMHDGGGNRASTMAACRFLIPDLKRRYGVVRLR</sequence>
<feature type="signal peptide" evidence="2">
    <location>
        <begin position="1"/>
        <end position="21"/>
    </location>
</feature>
<dbReference type="InterPro" id="IPR011330">
    <property type="entry name" value="Glyco_hydro/deAcase_b/a-brl"/>
</dbReference>
<dbReference type="GO" id="GO:0005975">
    <property type="term" value="P:carbohydrate metabolic process"/>
    <property type="evidence" value="ECO:0007669"/>
    <property type="project" value="InterPro"/>
</dbReference>
<dbReference type="PROSITE" id="PS51677">
    <property type="entry name" value="NODB"/>
    <property type="match status" value="1"/>
</dbReference>
<dbReference type="Proteomes" id="UP000198210">
    <property type="component" value="Chromosome I"/>
</dbReference>